<evidence type="ECO:0008006" key="10">
    <source>
        <dbReference type="Google" id="ProtNLM"/>
    </source>
</evidence>
<dbReference type="PANTHER" id="PTHR43053:SF4">
    <property type="entry name" value="MYOGENESIS-REGULATING GLYCOSIDASE"/>
    <property type="match status" value="1"/>
</dbReference>
<evidence type="ECO:0000256" key="5">
    <source>
        <dbReference type="SAM" id="Phobius"/>
    </source>
</evidence>
<dbReference type="Proteomes" id="UP000245119">
    <property type="component" value="Linkage Group LG13"/>
</dbReference>
<keyword evidence="5" id="KW-0812">Transmembrane</keyword>
<dbReference type="InterPro" id="IPR017853">
    <property type="entry name" value="GH"/>
</dbReference>
<evidence type="ECO:0000256" key="2">
    <source>
        <dbReference type="ARBA" id="ARBA00022801"/>
    </source>
</evidence>
<keyword evidence="3 4" id="KW-0326">Glycosidase</keyword>
<keyword evidence="9" id="KW-1185">Reference proteome</keyword>
<proteinExistence type="inferred from homology"/>
<gene>
    <name evidence="8" type="ORF">C0Q70_20518</name>
</gene>
<dbReference type="SUPFAM" id="SSF51445">
    <property type="entry name" value="(Trans)glycosidases"/>
    <property type="match status" value="1"/>
</dbReference>
<evidence type="ECO:0000256" key="1">
    <source>
        <dbReference type="ARBA" id="ARBA00007806"/>
    </source>
</evidence>
<dbReference type="InterPro" id="IPR048395">
    <property type="entry name" value="Glyco_hydro_31_C"/>
</dbReference>
<evidence type="ECO:0000259" key="7">
    <source>
        <dbReference type="Pfam" id="PF21365"/>
    </source>
</evidence>
<dbReference type="InterPro" id="IPR000322">
    <property type="entry name" value="Glyco_hydro_31_TIM"/>
</dbReference>
<accession>A0A2T7NFS4</accession>
<dbReference type="Gene3D" id="2.60.40.1180">
    <property type="entry name" value="Golgi alpha-mannosidase II"/>
    <property type="match status" value="1"/>
</dbReference>
<evidence type="ECO:0000259" key="6">
    <source>
        <dbReference type="Pfam" id="PF01055"/>
    </source>
</evidence>
<dbReference type="Gene3D" id="3.20.20.80">
    <property type="entry name" value="Glycosidases"/>
    <property type="match status" value="2"/>
</dbReference>
<name>A0A2T7NFS4_POMCA</name>
<dbReference type="STRING" id="400727.A0A2T7NFS4"/>
<evidence type="ECO:0000256" key="3">
    <source>
        <dbReference type="ARBA" id="ARBA00023295"/>
    </source>
</evidence>
<evidence type="ECO:0000313" key="9">
    <source>
        <dbReference type="Proteomes" id="UP000245119"/>
    </source>
</evidence>
<feature type="domain" description="Glycoside hydrolase family 31 TIM barrel" evidence="6">
    <location>
        <begin position="385"/>
        <end position="493"/>
    </location>
</feature>
<keyword evidence="5" id="KW-0472">Membrane</keyword>
<dbReference type="Pfam" id="PF01055">
    <property type="entry name" value="Glyco_hydro_31_2nd"/>
    <property type="match status" value="1"/>
</dbReference>
<dbReference type="InterPro" id="IPR013780">
    <property type="entry name" value="Glyco_hydro_b"/>
</dbReference>
<keyword evidence="2 4" id="KW-0378">Hydrolase</keyword>
<dbReference type="OrthoDB" id="10070917at2759"/>
<reference evidence="8 9" key="1">
    <citation type="submission" date="2018-04" db="EMBL/GenBank/DDBJ databases">
        <title>The genome of golden apple snail Pomacea canaliculata provides insight into stress tolerance and invasive adaptation.</title>
        <authorList>
            <person name="Liu C."/>
            <person name="Liu B."/>
            <person name="Ren Y."/>
            <person name="Zhang Y."/>
            <person name="Wang H."/>
            <person name="Li S."/>
            <person name="Jiang F."/>
            <person name="Yin L."/>
            <person name="Zhang G."/>
            <person name="Qian W."/>
            <person name="Fan W."/>
        </authorList>
    </citation>
    <scope>NUCLEOTIDE SEQUENCE [LARGE SCALE GENOMIC DNA]</scope>
    <source>
        <strain evidence="8">SZHN2017</strain>
        <tissue evidence="8">Muscle</tissue>
    </source>
</reference>
<organism evidence="8 9">
    <name type="scientific">Pomacea canaliculata</name>
    <name type="common">Golden apple snail</name>
    <dbReference type="NCBI Taxonomy" id="400727"/>
    <lineage>
        <taxon>Eukaryota</taxon>
        <taxon>Metazoa</taxon>
        <taxon>Spiralia</taxon>
        <taxon>Lophotrochozoa</taxon>
        <taxon>Mollusca</taxon>
        <taxon>Gastropoda</taxon>
        <taxon>Caenogastropoda</taxon>
        <taxon>Architaenioglossa</taxon>
        <taxon>Ampullarioidea</taxon>
        <taxon>Ampullariidae</taxon>
        <taxon>Pomacea</taxon>
    </lineage>
</organism>
<comment type="caution">
    <text evidence="8">The sequence shown here is derived from an EMBL/GenBank/DDBJ whole genome shotgun (WGS) entry which is preliminary data.</text>
</comment>
<dbReference type="GO" id="GO:0004553">
    <property type="term" value="F:hydrolase activity, hydrolyzing O-glycosyl compounds"/>
    <property type="evidence" value="ECO:0007669"/>
    <property type="project" value="InterPro"/>
</dbReference>
<dbReference type="AlphaFoldDB" id="A0A2T7NFS4"/>
<dbReference type="GO" id="GO:0005975">
    <property type="term" value="P:carbohydrate metabolic process"/>
    <property type="evidence" value="ECO:0007669"/>
    <property type="project" value="InterPro"/>
</dbReference>
<dbReference type="InterPro" id="IPR050985">
    <property type="entry name" value="Alpha-glycosidase_related"/>
</dbReference>
<feature type="transmembrane region" description="Helical" evidence="5">
    <location>
        <begin position="96"/>
        <end position="115"/>
    </location>
</feature>
<keyword evidence="5" id="KW-1133">Transmembrane helix</keyword>
<feature type="domain" description="Glycosyl hydrolase family 31 C-terminal" evidence="7">
    <location>
        <begin position="650"/>
        <end position="727"/>
    </location>
</feature>
<dbReference type="Pfam" id="PF21365">
    <property type="entry name" value="Glyco_hydro_31_3rd"/>
    <property type="match status" value="1"/>
</dbReference>
<dbReference type="EMBL" id="PZQS01000013">
    <property type="protein sequence ID" value="PVD20024.1"/>
    <property type="molecule type" value="Genomic_DNA"/>
</dbReference>
<evidence type="ECO:0000256" key="4">
    <source>
        <dbReference type="RuleBase" id="RU361185"/>
    </source>
</evidence>
<evidence type="ECO:0000313" key="8">
    <source>
        <dbReference type="EMBL" id="PVD20024.1"/>
    </source>
</evidence>
<sequence length="741" mass="86106">MDRKSVRNTNIKGLEEESENLLKGSDTLESCIYIRCLADTFLKMFRSRNDHCKSTTGRNKDVSIPLVRDRDMEEASALKAVQAQESKRRKRRIMKFAVYIMFGVIALGVFAIWLFHKDAVESIRFGGNFLFTVKVRTLEIKLDNQNGLLYGELGSYLKATPFSKCWDSVAKEYEENCLFWKHMAYLRVSRDDNATSQCYTLNWRGLDSEFQAEDCFYLQKYNWYGYLLPDHQFWPISRSEVSQAPYYTKYPEEQKVNLVPSWLGSQGISIFVHSSYPFTVSWNISDKRQFCLTSELQVQEDREEGDEGLDQLTYTICQGTDLKDVYLQAQRHRQGWNVEVTKRPHMIQPLPWPILTLSSHADFPNVTTMLFENRSRCSFLELPDLWEREYGDLQFDGGHLSDLRELIKVAEARGCSVVLPISTFFTFNSVLFKEGVKNKYFLRDELNLVTKMVRWREREGAVLDTTHPNATRWYLDHLKKLLNEYNVHALKLQHIDVPRDANFKDSNMTFLDYSRLFFHDASLLLNVTLILEQATGFIGEPVFVSLRTNIHHIDDAQCFNTVIPWALTLSVSGYPLVVADASNLLQERNLTTQLFIRWFQLAMFFPAVQIPNLQLMADQDLSKKLWNLLDFRQEKVLPYMKEVWATEREAPIIRPLWWLDPKDSVAQMVSDEFLIGDKLLVAPIMCDPATGRSVYLPEGRWRGAENQDIIGPQTVHVIVKPNQIPYFWEVSEGKKLSNFGS</sequence>
<dbReference type="SUPFAM" id="SSF51011">
    <property type="entry name" value="Glycosyl hydrolase domain"/>
    <property type="match status" value="1"/>
</dbReference>
<dbReference type="PANTHER" id="PTHR43053">
    <property type="entry name" value="GLYCOSIDASE FAMILY 31"/>
    <property type="match status" value="1"/>
</dbReference>
<comment type="similarity">
    <text evidence="1 4">Belongs to the glycosyl hydrolase 31 family.</text>
</comment>
<protein>
    <recommendedName>
        <fullName evidence="10">Glycoside hydrolase family 31 N-terminal domain-containing protein</fullName>
    </recommendedName>
</protein>